<feature type="domain" description="Ubiquitin-like protease family profile" evidence="4">
    <location>
        <begin position="1"/>
        <end position="172"/>
    </location>
</feature>
<dbReference type="SUPFAM" id="SSF103515">
    <property type="entry name" value="Autotransporter"/>
    <property type="match status" value="1"/>
</dbReference>
<dbReference type="InterPro" id="IPR038765">
    <property type="entry name" value="Papain-like_cys_pep_sf"/>
</dbReference>
<dbReference type="Pfam" id="PF22179">
    <property type="entry name" value="RickCE_cat"/>
    <property type="match status" value="1"/>
</dbReference>
<dbReference type="InterPro" id="IPR003653">
    <property type="entry name" value="Peptidase_C48_C"/>
</dbReference>
<dbReference type="RefSeq" id="WP_322776457.1">
    <property type="nucleotide sequence ID" value="NZ_JARJFB010000027.1"/>
</dbReference>
<organism evidence="6 7">
    <name type="scientific">Candidatus Megaera venefica</name>
    <dbReference type="NCBI Taxonomy" id="2055910"/>
    <lineage>
        <taxon>Bacteria</taxon>
        <taxon>Pseudomonadati</taxon>
        <taxon>Pseudomonadota</taxon>
        <taxon>Alphaproteobacteria</taxon>
        <taxon>Rickettsiales</taxon>
        <taxon>Rickettsiaceae</taxon>
        <taxon>Candidatus Megaera</taxon>
    </lineage>
</organism>
<dbReference type="PROSITE" id="PS50600">
    <property type="entry name" value="ULP_PROTEASE"/>
    <property type="match status" value="1"/>
</dbReference>
<keyword evidence="1" id="KW-0645">Protease</keyword>
<sequence length="539" mass="58280">MTRNSSKQMALKFATAMALTFSTSSLAAPNPANLIQSGYWYADDDIRAVIKSRVGDSSYIAPALPFESRELVSDIVSSSVAASRATGSALIPINFGNSHWAALAIKATDDGRIRVIYNDSFGSPIASTSNGALVAQILTEIDPTIELIDLQVRQQSDGSSCGAFTAENLITIGTLDISNMSVDELRNVLRQINDATAIRALHFRKLMGDTSIIDVIALKPKAEMTIAQIDSHNKQLVAGLNNISSLTYDRLSHLNRMSVSGFASGDDSLDHGVWVKGFWGKQTDKQKSANSIVDSKVNLRGVIIGVDIKLDEDSTIGIALSHNDSKGKNSIVNTTINTTNISNNIFSLYGSNALDDDLIISGNISYGMAQIKIDSTSINAGKAKRKATLLGGALSANYNLYSSEYLMISPKIGGSYNQLDLKSYNDGSIKINKSKQQEFNLMSGVVTTGFMDVSSLTLMPEVSVDYSHALWRKGNKQTISNQLNQTIISQKTNNSQGVLRLGTGLTIASNMFEIGGGYERSWQGKSRRYMGFAKVRVNF</sequence>
<evidence type="ECO:0000313" key="7">
    <source>
        <dbReference type="Proteomes" id="UP001291687"/>
    </source>
</evidence>
<dbReference type="EMBL" id="JARJFB010000027">
    <property type="protein sequence ID" value="MEA0970552.1"/>
    <property type="molecule type" value="Genomic_DNA"/>
</dbReference>
<dbReference type="Pfam" id="PF03797">
    <property type="entry name" value="Autotransporter"/>
    <property type="match status" value="1"/>
</dbReference>
<evidence type="ECO:0000313" key="6">
    <source>
        <dbReference type="EMBL" id="MEA0970552.1"/>
    </source>
</evidence>
<dbReference type="InterPro" id="IPR005546">
    <property type="entry name" value="Autotransporte_beta"/>
</dbReference>
<dbReference type="Gene3D" id="2.40.128.130">
    <property type="entry name" value="Autotransporter beta-domain"/>
    <property type="match status" value="1"/>
</dbReference>
<dbReference type="InterPro" id="IPR036709">
    <property type="entry name" value="Autotransporte_beta_dom_sf"/>
</dbReference>
<evidence type="ECO:0000256" key="2">
    <source>
        <dbReference type="ARBA" id="ARBA00022801"/>
    </source>
</evidence>
<dbReference type="InterPro" id="IPR054759">
    <property type="entry name" value="RickCE_cat"/>
</dbReference>
<evidence type="ECO:0000259" key="5">
    <source>
        <dbReference type="PROSITE" id="PS51208"/>
    </source>
</evidence>
<dbReference type="Proteomes" id="UP001291687">
    <property type="component" value="Unassembled WGS sequence"/>
</dbReference>
<keyword evidence="2" id="KW-0378">Hydrolase</keyword>
<proteinExistence type="predicted"/>
<comment type="caution">
    <text evidence="6">The sequence shown here is derived from an EMBL/GenBank/DDBJ whole genome shotgun (WGS) entry which is preliminary data.</text>
</comment>
<protein>
    <submittedName>
        <fullName evidence="6">Autotransporter outer membrane beta-barrel domain-containing protein</fullName>
    </submittedName>
</protein>
<name>A0ABU5NBQ3_9RICK</name>
<keyword evidence="7" id="KW-1185">Reference proteome</keyword>
<accession>A0ABU5NBQ3</accession>
<feature type="signal peptide" evidence="3">
    <location>
        <begin position="1"/>
        <end position="27"/>
    </location>
</feature>
<evidence type="ECO:0000256" key="3">
    <source>
        <dbReference type="SAM" id="SignalP"/>
    </source>
</evidence>
<evidence type="ECO:0000256" key="1">
    <source>
        <dbReference type="ARBA" id="ARBA00022670"/>
    </source>
</evidence>
<keyword evidence="3" id="KW-0732">Signal</keyword>
<dbReference type="PROSITE" id="PS51208">
    <property type="entry name" value="AUTOTRANSPORTER"/>
    <property type="match status" value="1"/>
</dbReference>
<dbReference type="SUPFAM" id="SSF54001">
    <property type="entry name" value="Cysteine proteinases"/>
    <property type="match status" value="1"/>
</dbReference>
<evidence type="ECO:0000259" key="4">
    <source>
        <dbReference type="PROSITE" id="PS50600"/>
    </source>
</evidence>
<feature type="domain" description="Autotransporter" evidence="5">
    <location>
        <begin position="266"/>
        <end position="539"/>
    </location>
</feature>
<reference evidence="6 7" key="1">
    <citation type="submission" date="2023-03" db="EMBL/GenBank/DDBJ databases">
        <title>Host association and intracellularity evolved multiple times independently in the Rickettsiales.</title>
        <authorList>
            <person name="Castelli M."/>
            <person name="Nardi T."/>
            <person name="Gammuto L."/>
            <person name="Bellinzona G."/>
            <person name="Sabaneyeva E."/>
            <person name="Potekhin A."/>
            <person name="Serra V."/>
            <person name="Petroni G."/>
            <person name="Sassera D."/>
        </authorList>
    </citation>
    <scope>NUCLEOTIDE SEQUENCE [LARGE SCALE GENOMIC DNA]</scope>
    <source>
        <strain evidence="6 7">Sr 2-6</strain>
    </source>
</reference>
<gene>
    <name evidence="6" type="ORF">Megvenef_00518</name>
</gene>
<dbReference type="Gene3D" id="3.40.395.10">
    <property type="entry name" value="Adenoviral Proteinase, Chain A"/>
    <property type="match status" value="1"/>
</dbReference>
<dbReference type="SMART" id="SM00869">
    <property type="entry name" value="Autotransporter"/>
    <property type="match status" value="1"/>
</dbReference>
<feature type="chain" id="PRO_5046040642" evidence="3">
    <location>
        <begin position="28"/>
        <end position="539"/>
    </location>
</feature>